<protein>
    <submittedName>
        <fullName evidence="4">M60 family metallopeptidase</fullName>
    </submittedName>
</protein>
<dbReference type="InterPro" id="IPR051244">
    <property type="entry name" value="TCAF"/>
</dbReference>
<dbReference type="SMART" id="SM01276">
    <property type="entry name" value="M60-like"/>
    <property type="match status" value="1"/>
</dbReference>
<dbReference type="PANTHER" id="PTHR15730">
    <property type="entry name" value="EXPERIMENTAL AUTOIMMUNE PROSTATITIS ANTIGEN 2-RELATED"/>
    <property type="match status" value="1"/>
</dbReference>
<dbReference type="InterPro" id="IPR042279">
    <property type="entry name" value="Pep_M60_3"/>
</dbReference>
<dbReference type="EMBL" id="JARRAF010000025">
    <property type="protein sequence ID" value="MDK2125846.1"/>
    <property type="molecule type" value="Genomic_DNA"/>
</dbReference>
<name>A0ABT7E0N9_9NEIS</name>
<dbReference type="PROSITE" id="PS51723">
    <property type="entry name" value="PEPTIDASE_M60"/>
    <property type="match status" value="1"/>
</dbReference>
<dbReference type="RefSeq" id="WP_284102159.1">
    <property type="nucleotide sequence ID" value="NZ_JARRAF010000025.1"/>
</dbReference>
<reference evidence="4" key="1">
    <citation type="submission" date="2023-03" db="EMBL/GenBank/DDBJ databases">
        <title>Chitinimonas shenzhenensis gen. nov., sp. nov., a novel member of family Burkholderiaceae isolated from activated sludge collected in Shen Zhen, China.</title>
        <authorList>
            <person name="Wang X."/>
        </authorList>
    </citation>
    <scope>NUCLEOTIDE SEQUENCE</scope>
    <source>
        <strain evidence="4">DQS-5</strain>
    </source>
</reference>
<dbReference type="Proteomes" id="UP001172778">
    <property type="component" value="Unassembled WGS sequence"/>
</dbReference>
<accession>A0ABT7E0N9</accession>
<dbReference type="Gene3D" id="2.60.120.1250">
    <property type="entry name" value="Peptidase M60, enhancin-like domain 1"/>
    <property type="match status" value="1"/>
</dbReference>
<dbReference type="PANTHER" id="PTHR15730:SF5">
    <property type="entry name" value="SI:CH211-210B2.2-RELATED"/>
    <property type="match status" value="1"/>
</dbReference>
<feature type="region of interest" description="Disordered" evidence="1">
    <location>
        <begin position="233"/>
        <end position="289"/>
    </location>
</feature>
<evidence type="ECO:0000256" key="1">
    <source>
        <dbReference type="SAM" id="MobiDB-lite"/>
    </source>
</evidence>
<dbReference type="Pfam" id="PF17291">
    <property type="entry name" value="M60-like_N"/>
    <property type="match status" value="1"/>
</dbReference>
<gene>
    <name evidence="4" type="ORF">PZA18_17470</name>
</gene>
<feature type="chain" id="PRO_5046744426" evidence="2">
    <location>
        <begin position="21"/>
        <end position="1063"/>
    </location>
</feature>
<feature type="domain" description="Peptidase M60" evidence="3">
    <location>
        <begin position="679"/>
        <end position="974"/>
    </location>
</feature>
<dbReference type="Gene3D" id="1.10.390.30">
    <property type="entry name" value="Peptidase M60, enhancin-like domain 3"/>
    <property type="match status" value="1"/>
</dbReference>
<evidence type="ECO:0000259" key="3">
    <source>
        <dbReference type="PROSITE" id="PS51723"/>
    </source>
</evidence>
<evidence type="ECO:0000313" key="5">
    <source>
        <dbReference type="Proteomes" id="UP001172778"/>
    </source>
</evidence>
<feature type="signal peptide" evidence="2">
    <location>
        <begin position="1"/>
        <end position="20"/>
    </location>
</feature>
<sequence>MSPILLATLIAGAFPAGSHAADCNTPTWFGDGRLCLRAVNVSLPGWVGQYDAQLQQIQGSSPARFRLESNSLSADLPGLAALNLSDGRLVLPTLEVQEAGNTNQKQQVELQLIPATQPAEFELRSRQSLPPPSNTPIVDATNRLTLTDVAVTVSPSQPAQHYRAEFTVVSRGGTTLLRLVKVEAANASNAPSYYSVADRHLLIPALQLEGKLVRALFAPETDGWKLISAMPINDKDGGSGNGGTNTGGNGTGGSGGGTNPGNGSGGTGSGTGTGTGNGSGTGTATTNPETAMFSKTVPLTESFTSHISNDMAVLLKGITQVPLPSESRVGGITIHSERFFPVVSGGNDMHLGAAARYGDGRLFVYGSGDLRYAMETSTADDLHRLLDNVLTWLSTPSGGAYQKALAGGAKMNMLVKESAWVKTVDPRFPVRFTVVPRFTAAMLDPKVNPVIALGFDMDEEETALIEAYIQKGGAVLISRSFWALQSYPPAWLAKRTAPRDPYFRDYPLAQFLERVGMGMRATGDRDTHAVTNQDALRLHYAPTALNYWLKLRKGEIKLDDIPGLDPRLSPSERLSILESRAFKLVDGNVNHPALKAVLQPARDKLYAALNSKEKSLNCEDTTKQYARTMECELLWQYYRRASLRPGQATDPTASIFPGKVGTSERLGKVKLQLDTSAGDQWMRTGLYLAPGETITITIPKGLDMNVEVGPHDDQLDGRDEWPRAPKVTQYAKLVDGENRISSPFGGLIYIEPEFAQGVVEVEITGAVRAPSFKAGVTTNAEWNNTLKQLDVPWAEIEGHRIGLVVPTTMARAVQKPTELMARWDAMRDEYDRFTGVAPNLPEPNTATASLTRYVSDFETSAGWMHSGNPIMGKVSKAKDWLLEDTTAPYPGTWGDWHELGHNYDGWWAWNALSEVSNNVHSLNIQTRNGLGDGMDAKRTATLEAYFAQPTRVFDNIEDGRIKLAMLWQLNVAFGSKNFYPQLYQALREVRQGKGILTGEKWVNESGSRKQLFLLASAKISGYNLLGFYDKWGLQPTAATRSKIEALNLPMPPFDITQCRNGKC</sequence>
<dbReference type="InterPro" id="IPR035423">
    <property type="entry name" value="M60-like_N"/>
</dbReference>
<proteinExistence type="predicted"/>
<keyword evidence="2" id="KW-0732">Signal</keyword>
<feature type="compositionally biased region" description="Gly residues" evidence="1">
    <location>
        <begin position="238"/>
        <end position="281"/>
    </location>
</feature>
<evidence type="ECO:0000256" key="2">
    <source>
        <dbReference type="SAM" id="SignalP"/>
    </source>
</evidence>
<dbReference type="Gene3D" id="3.40.390.80">
    <property type="entry name" value="Peptidase M60, enhancin-like domain 2"/>
    <property type="match status" value="1"/>
</dbReference>
<comment type="caution">
    <text evidence="4">The sequence shown here is derived from an EMBL/GenBank/DDBJ whole genome shotgun (WGS) entry which is preliminary data.</text>
</comment>
<keyword evidence="5" id="KW-1185">Reference proteome</keyword>
<evidence type="ECO:0000313" key="4">
    <source>
        <dbReference type="EMBL" id="MDK2125846.1"/>
    </source>
</evidence>
<organism evidence="4 5">
    <name type="scientific">Parachitinimonas caeni</name>
    <dbReference type="NCBI Taxonomy" id="3031301"/>
    <lineage>
        <taxon>Bacteria</taxon>
        <taxon>Pseudomonadati</taxon>
        <taxon>Pseudomonadota</taxon>
        <taxon>Betaproteobacteria</taxon>
        <taxon>Neisseriales</taxon>
        <taxon>Chitinibacteraceae</taxon>
        <taxon>Parachitinimonas</taxon>
    </lineage>
</organism>
<dbReference type="Pfam" id="PF13402">
    <property type="entry name" value="Peptidase_M60"/>
    <property type="match status" value="1"/>
</dbReference>
<dbReference type="InterPro" id="IPR031161">
    <property type="entry name" value="Peptidase_M60_dom"/>
</dbReference>